<proteinExistence type="predicted"/>
<evidence type="ECO:0000313" key="3">
    <source>
        <dbReference type="Proteomes" id="UP000315783"/>
    </source>
</evidence>
<comment type="caution">
    <text evidence="2">The sequence shown here is derived from an EMBL/GenBank/DDBJ whole genome shotgun (WGS) entry which is preliminary data.</text>
</comment>
<reference evidence="2 3" key="1">
    <citation type="journal article" date="2019" name="Appl. Microbiol. Biotechnol.">
        <title>Genome sequence of Isaria javanica and comparative genome analysis insights into family S53 peptidase evolution in fungal entomopathogens.</title>
        <authorList>
            <person name="Lin R."/>
            <person name="Zhang X."/>
            <person name="Xin B."/>
            <person name="Zou M."/>
            <person name="Gao Y."/>
            <person name="Qin F."/>
            <person name="Hu Q."/>
            <person name="Xie B."/>
            <person name="Cheng X."/>
        </authorList>
    </citation>
    <scope>NUCLEOTIDE SEQUENCE [LARGE SCALE GENOMIC DNA]</scope>
    <source>
        <strain evidence="2 3">IJ1G</strain>
    </source>
</reference>
<accession>A0A545V9A5</accession>
<dbReference type="EMBL" id="SPUK01000003">
    <property type="protein sequence ID" value="TQV98302.1"/>
    <property type="molecule type" value="Genomic_DNA"/>
</dbReference>
<organism evidence="2 3">
    <name type="scientific">Cordyceps javanica</name>
    <dbReference type="NCBI Taxonomy" id="43265"/>
    <lineage>
        <taxon>Eukaryota</taxon>
        <taxon>Fungi</taxon>
        <taxon>Dikarya</taxon>
        <taxon>Ascomycota</taxon>
        <taxon>Pezizomycotina</taxon>
        <taxon>Sordariomycetes</taxon>
        <taxon>Hypocreomycetidae</taxon>
        <taxon>Hypocreales</taxon>
        <taxon>Cordycipitaceae</taxon>
        <taxon>Cordyceps</taxon>
    </lineage>
</organism>
<protein>
    <submittedName>
        <fullName evidence="2">Uncharacterized protein</fullName>
    </submittedName>
</protein>
<gene>
    <name evidence="2" type="ORF">IF1G_02382</name>
</gene>
<evidence type="ECO:0000256" key="1">
    <source>
        <dbReference type="SAM" id="MobiDB-lite"/>
    </source>
</evidence>
<feature type="region of interest" description="Disordered" evidence="1">
    <location>
        <begin position="1"/>
        <end position="25"/>
    </location>
</feature>
<keyword evidence="3" id="KW-1185">Reference proteome</keyword>
<sequence>MQDANTRQLGQNGGGKNCIGGIRTASTPMSRNYLHVGIARQRAYQRAIKARTTKLINQRRCEAFAPDSSRFLALFDYLPTQSVNKRPFFGPFLVKLHYTTLKGN</sequence>
<name>A0A545V9A5_9HYPO</name>
<evidence type="ECO:0000313" key="2">
    <source>
        <dbReference type="EMBL" id="TQV98302.1"/>
    </source>
</evidence>
<dbReference type="AlphaFoldDB" id="A0A545V9A5"/>
<dbReference type="Proteomes" id="UP000315783">
    <property type="component" value="Unassembled WGS sequence"/>
</dbReference>